<dbReference type="PANTHER" id="PTHR16517:SF7">
    <property type="entry name" value="PROTEIN KING TUBBY"/>
    <property type="match status" value="1"/>
</dbReference>
<accession>A0A367KLT1</accession>
<organism evidence="3 4">
    <name type="scientific">Rhizopus stolonifer</name>
    <name type="common">Rhizopus nigricans</name>
    <dbReference type="NCBI Taxonomy" id="4846"/>
    <lineage>
        <taxon>Eukaryota</taxon>
        <taxon>Fungi</taxon>
        <taxon>Fungi incertae sedis</taxon>
        <taxon>Mucoromycota</taxon>
        <taxon>Mucoromycotina</taxon>
        <taxon>Mucoromycetes</taxon>
        <taxon>Mucorales</taxon>
        <taxon>Mucorineae</taxon>
        <taxon>Rhizopodaceae</taxon>
        <taxon>Rhizopus</taxon>
    </lineage>
</organism>
<comment type="similarity">
    <text evidence="1">Belongs to the TUB family.</text>
</comment>
<keyword evidence="4" id="KW-1185">Reference proteome</keyword>
<dbReference type="PRINTS" id="PR01573">
    <property type="entry name" value="SUPERTUBBY"/>
</dbReference>
<feature type="domain" description="Tubby C-terminal" evidence="2">
    <location>
        <begin position="3"/>
        <end position="78"/>
    </location>
</feature>
<dbReference type="OrthoDB" id="8775810at2759"/>
<feature type="domain" description="Tubby C-terminal" evidence="2">
    <location>
        <begin position="84"/>
        <end position="184"/>
    </location>
</feature>
<reference evidence="3 4" key="1">
    <citation type="journal article" date="2018" name="G3 (Bethesda)">
        <title>Phylogenetic and Phylogenomic Definition of Rhizopus Species.</title>
        <authorList>
            <person name="Gryganskyi A.P."/>
            <person name="Golan J."/>
            <person name="Dolatabadi S."/>
            <person name="Mondo S."/>
            <person name="Robb S."/>
            <person name="Idnurm A."/>
            <person name="Muszewska A."/>
            <person name="Steczkiewicz K."/>
            <person name="Masonjones S."/>
            <person name="Liao H.L."/>
            <person name="Gajdeczka M.T."/>
            <person name="Anike F."/>
            <person name="Vuek A."/>
            <person name="Anishchenko I.M."/>
            <person name="Voigt K."/>
            <person name="de Hoog G.S."/>
            <person name="Smith M.E."/>
            <person name="Heitman J."/>
            <person name="Vilgalys R."/>
            <person name="Stajich J.E."/>
        </authorList>
    </citation>
    <scope>NUCLEOTIDE SEQUENCE [LARGE SCALE GENOMIC DNA]</scope>
    <source>
        <strain evidence="3 4">LSU 92-RS-03</strain>
    </source>
</reference>
<evidence type="ECO:0000256" key="1">
    <source>
        <dbReference type="ARBA" id="ARBA00007129"/>
    </source>
</evidence>
<dbReference type="Gene3D" id="3.20.90.10">
    <property type="entry name" value="Tubby Protein, Chain A"/>
    <property type="match status" value="2"/>
</dbReference>
<proteinExistence type="inferred from homology"/>
<protein>
    <recommendedName>
        <fullName evidence="2">Tubby C-terminal domain-containing protein</fullName>
    </recommendedName>
</protein>
<evidence type="ECO:0000259" key="2">
    <source>
        <dbReference type="Pfam" id="PF01167"/>
    </source>
</evidence>
<dbReference type="EMBL" id="PJQM01001125">
    <property type="protein sequence ID" value="RCI03156.1"/>
    <property type="molecule type" value="Genomic_DNA"/>
</dbReference>
<comment type="caution">
    <text evidence="3">The sequence shown here is derived from an EMBL/GenBank/DDBJ whole genome shotgun (WGS) entry which is preliminary data.</text>
</comment>
<name>A0A367KLT1_RHIST</name>
<gene>
    <name evidence="3" type="ORF">CU098_012506</name>
</gene>
<dbReference type="Pfam" id="PF01167">
    <property type="entry name" value="Tub"/>
    <property type="match status" value="2"/>
</dbReference>
<dbReference type="SUPFAM" id="SSF54518">
    <property type="entry name" value="Tubby C-terminal domain-like"/>
    <property type="match status" value="1"/>
</dbReference>
<dbReference type="InterPro" id="IPR000007">
    <property type="entry name" value="Tubby_C"/>
</dbReference>
<dbReference type="STRING" id="4846.A0A367KLT1"/>
<dbReference type="InterPro" id="IPR025659">
    <property type="entry name" value="Tubby-like_C"/>
</dbReference>
<dbReference type="PANTHER" id="PTHR16517">
    <property type="entry name" value="TUBBY-RELATED"/>
    <property type="match status" value="1"/>
</dbReference>
<dbReference type="Proteomes" id="UP000253551">
    <property type="component" value="Unassembled WGS sequence"/>
</dbReference>
<evidence type="ECO:0000313" key="3">
    <source>
        <dbReference type="EMBL" id="RCI03156.1"/>
    </source>
</evidence>
<feature type="non-terminal residue" evidence="3">
    <location>
        <position position="1"/>
    </location>
</feature>
<dbReference type="AlphaFoldDB" id="A0A367KLT1"/>
<evidence type="ECO:0000313" key="4">
    <source>
        <dbReference type="Proteomes" id="UP000253551"/>
    </source>
</evidence>
<sequence length="190" mass="22097">PAALNTRVTCRIQRCRDGLDKLYPQYRLSIEHIVTGEEQIVMVARKKRKSNTSYYTITGVYRENDHGSVQEVELGKVRDGRRPEFRPAKESEMLLSKYREGGARDLLVLHNKSPQWNEETQSFVLNFNGRVTQASVKNFQIVHDNDLDYIVMQFGRVERDYFTMDFKYPMCLLQAFSIALTSFDAKLACE</sequence>